<dbReference type="RefSeq" id="WP_085010548.1">
    <property type="nucleotide sequence ID" value="NZ_NAAD01000011.1"/>
</dbReference>
<dbReference type="EMBL" id="NAAD01000011">
    <property type="protein sequence ID" value="ORJ59504.1"/>
    <property type="molecule type" value="Genomic_DNA"/>
</dbReference>
<dbReference type="AlphaFoldDB" id="A0A1X0Y348"/>
<proteinExistence type="predicted"/>
<evidence type="ECO:0008006" key="3">
    <source>
        <dbReference type="Google" id="ProtNLM"/>
    </source>
</evidence>
<protein>
    <recommendedName>
        <fullName evidence="3">Cytosolic protein</fullName>
    </recommendedName>
</protein>
<organism evidence="1 2">
    <name type="scientific">Geothermobacter hydrogeniphilus</name>
    <dbReference type="NCBI Taxonomy" id="1969733"/>
    <lineage>
        <taxon>Bacteria</taxon>
        <taxon>Pseudomonadati</taxon>
        <taxon>Thermodesulfobacteriota</taxon>
        <taxon>Desulfuromonadia</taxon>
        <taxon>Desulfuromonadales</taxon>
        <taxon>Geothermobacteraceae</taxon>
        <taxon>Geothermobacter</taxon>
    </lineage>
</organism>
<gene>
    <name evidence="1" type="ORF">B5V00_09470</name>
</gene>
<reference evidence="1 2" key="1">
    <citation type="submission" date="2017-03" db="EMBL/GenBank/DDBJ databases">
        <title>Genome sequence of Geothermobacter sp. EPR-M, Deep-Sea Iron Reducer.</title>
        <authorList>
            <person name="Tully B."/>
            <person name="Savalia P."/>
            <person name="Abuyen K."/>
            <person name="Baughan C."/>
            <person name="Romero E."/>
            <person name="Ronkowski C."/>
            <person name="Torres B."/>
            <person name="Tremblay J."/>
            <person name="Trujillo A."/>
            <person name="Tyler M."/>
            <person name="Perez-Rodriguez I."/>
            <person name="Amend J."/>
        </authorList>
    </citation>
    <scope>NUCLEOTIDE SEQUENCE [LARGE SCALE GENOMIC DNA]</scope>
    <source>
        <strain evidence="1 2">EPR-M</strain>
    </source>
</reference>
<accession>A0A1X0Y348</accession>
<comment type="caution">
    <text evidence="1">The sequence shown here is derived from an EMBL/GenBank/DDBJ whole genome shotgun (WGS) entry which is preliminary data.</text>
</comment>
<name>A0A1X0Y348_9BACT</name>
<dbReference type="Pfam" id="PF20095">
    <property type="entry name" value="DUF6485"/>
    <property type="match status" value="1"/>
</dbReference>
<dbReference type="Proteomes" id="UP000193136">
    <property type="component" value="Unassembled WGS sequence"/>
</dbReference>
<keyword evidence="2" id="KW-1185">Reference proteome</keyword>
<evidence type="ECO:0000313" key="2">
    <source>
        <dbReference type="Proteomes" id="UP000193136"/>
    </source>
</evidence>
<dbReference type="OrthoDB" id="9800443at2"/>
<sequence length="59" mass="6632">MTCGTDHCACTYTTCSRRGNCCACVAYHQSRGEFPGCFFTPQGERSYDRSLRNLIQDRG</sequence>
<evidence type="ECO:0000313" key="1">
    <source>
        <dbReference type="EMBL" id="ORJ59504.1"/>
    </source>
</evidence>